<evidence type="ECO:0000256" key="12">
    <source>
        <dbReference type="ARBA" id="ARBA00041185"/>
    </source>
</evidence>
<keyword evidence="7 16" id="KW-1133">Transmembrane helix</keyword>
<evidence type="ECO:0000313" key="18">
    <source>
        <dbReference type="EMBL" id="SUQ19994.1"/>
    </source>
</evidence>
<sequence length="382" mass="41090">MNKLLLFVTLALMCFGCVAVYSASAPVALSKNLPAEYYLKAHLVKVLAAAVIIGVFYKIDYALWKVSARLVFGVGAILTLAAIVSGGAVKGASRWIFGIQPSEILKFGFIIWVCSKLSNAGDEIKSIKCTVIQPGVPMLISAILLALQPNFSMLIMFGSLLLVMLVIAGANYKYVGISLLACIPVGILVLLKKAHTSRRITGFLSGDGTKSDAMYQVDHALEALGNGGIFGTGVGLGEQKLGYLPEAYKDVVYAVIGEEFGFIGTFLVLVAFAILFSQGYNIARGATTRFGRYLAVALTTSIFMNFVIHICVCVRLIPPTGQPLPFISFGGTNLLMTAAFIGVLLNISRPTSGKSIREPYMSSPMTFETGRFMNFRTRRSSI</sequence>
<keyword evidence="3" id="KW-0808">Transferase</keyword>
<gene>
    <name evidence="18" type="ORF">SAMN05661053_1243</name>
</gene>
<evidence type="ECO:0000256" key="8">
    <source>
        <dbReference type="ARBA" id="ARBA00023136"/>
    </source>
</evidence>
<keyword evidence="2" id="KW-0328">Glycosyltransferase</keyword>
<evidence type="ECO:0000256" key="10">
    <source>
        <dbReference type="ARBA" id="ARBA00033270"/>
    </source>
</evidence>
<feature type="transmembrane region" description="Helical" evidence="16">
    <location>
        <begin position="323"/>
        <end position="347"/>
    </location>
</feature>
<feature type="transmembrane region" description="Helical" evidence="16">
    <location>
        <begin position="69"/>
        <end position="89"/>
    </location>
</feature>
<evidence type="ECO:0000256" key="15">
    <source>
        <dbReference type="ARBA" id="ARBA00049902"/>
    </source>
</evidence>
<keyword evidence="17" id="KW-0732">Signal</keyword>
<feature type="transmembrane region" description="Helical" evidence="16">
    <location>
        <begin position="174"/>
        <end position="191"/>
    </location>
</feature>
<keyword evidence="8 16" id="KW-0472">Membrane</keyword>
<dbReference type="GO" id="GO:0015648">
    <property type="term" value="F:lipid-linked peptidoglycan transporter activity"/>
    <property type="evidence" value="ECO:0007669"/>
    <property type="project" value="TreeGrafter"/>
</dbReference>
<evidence type="ECO:0000256" key="17">
    <source>
        <dbReference type="SAM" id="SignalP"/>
    </source>
</evidence>
<dbReference type="InterPro" id="IPR001182">
    <property type="entry name" value="FtsW/RodA"/>
</dbReference>
<keyword evidence="6" id="KW-0573">Peptidoglycan synthesis</keyword>
<keyword evidence="5" id="KW-0133">Cell shape</keyword>
<comment type="similarity">
    <text evidence="11">Belongs to the SEDS family. FtsW subfamily.</text>
</comment>
<evidence type="ECO:0000256" key="1">
    <source>
        <dbReference type="ARBA" id="ARBA00004141"/>
    </source>
</evidence>
<accession>A0A380RX51</accession>
<evidence type="ECO:0000256" key="7">
    <source>
        <dbReference type="ARBA" id="ARBA00022989"/>
    </source>
</evidence>
<evidence type="ECO:0000256" key="9">
    <source>
        <dbReference type="ARBA" id="ARBA00032370"/>
    </source>
</evidence>
<evidence type="ECO:0000256" key="5">
    <source>
        <dbReference type="ARBA" id="ARBA00022960"/>
    </source>
</evidence>
<keyword evidence="18" id="KW-0132">Cell division</keyword>
<protein>
    <recommendedName>
        <fullName evidence="12">Probable peptidoglycan glycosyltransferase FtsW</fullName>
        <ecNumber evidence="14">2.4.99.28</ecNumber>
    </recommendedName>
    <alternativeName>
        <fullName evidence="13">Cell division protein FtsW</fullName>
    </alternativeName>
    <alternativeName>
        <fullName evidence="10">Cell wall polymerase</fullName>
    </alternativeName>
    <alternativeName>
        <fullName evidence="9">Peptidoglycan polymerase</fullName>
    </alternativeName>
</protein>
<dbReference type="EMBL" id="UHJL01000001">
    <property type="protein sequence ID" value="SUQ19994.1"/>
    <property type="molecule type" value="Genomic_DNA"/>
</dbReference>
<evidence type="ECO:0000256" key="2">
    <source>
        <dbReference type="ARBA" id="ARBA00022676"/>
    </source>
</evidence>
<name>A0A380RX51_FIBSU</name>
<dbReference type="GO" id="GO:0009252">
    <property type="term" value="P:peptidoglycan biosynthetic process"/>
    <property type="evidence" value="ECO:0007669"/>
    <property type="project" value="UniProtKB-KW"/>
</dbReference>
<dbReference type="GO" id="GO:0051301">
    <property type="term" value="P:cell division"/>
    <property type="evidence" value="ECO:0007669"/>
    <property type="project" value="UniProtKB-KW"/>
</dbReference>
<evidence type="ECO:0000256" key="13">
    <source>
        <dbReference type="ARBA" id="ARBA00041418"/>
    </source>
</evidence>
<evidence type="ECO:0000256" key="16">
    <source>
        <dbReference type="SAM" id="Phobius"/>
    </source>
</evidence>
<feature type="chain" id="PRO_5017004139" description="Probable peptidoglycan glycosyltransferase FtsW" evidence="17">
    <location>
        <begin position="20"/>
        <end position="382"/>
    </location>
</feature>
<dbReference type="EC" id="2.4.99.28" evidence="14"/>
<dbReference type="PANTHER" id="PTHR30474">
    <property type="entry name" value="CELL CYCLE PROTEIN"/>
    <property type="match status" value="1"/>
</dbReference>
<dbReference type="GO" id="GO:0008955">
    <property type="term" value="F:peptidoglycan glycosyltransferase activity"/>
    <property type="evidence" value="ECO:0007669"/>
    <property type="project" value="UniProtKB-EC"/>
</dbReference>
<feature type="signal peptide" evidence="17">
    <location>
        <begin position="1"/>
        <end position="19"/>
    </location>
</feature>
<dbReference type="PANTHER" id="PTHR30474:SF2">
    <property type="entry name" value="PEPTIDOGLYCAN GLYCOSYLTRANSFERASE FTSW-RELATED"/>
    <property type="match status" value="1"/>
</dbReference>
<evidence type="ECO:0000256" key="3">
    <source>
        <dbReference type="ARBA" id="ARBA00022679"/>
    </source>
</evidence>
<comment type="catalytic activity">
    <reaction evidence="15">
        <text>[GlcNAc-(1-&gt;4)-Mur2Ac(oyl-L-Ala-gamma-D-Glu-L-Lys-D-Ala-D-Ala)](n)-di-trans,octa-cis-undecaprenyl diphosphate + beta-D-GlcNAc-(1-&gt;4)-Mur2Ac(oyl-L-Ala-gamma-D-Glu-L-Lys-D-Ala-D-Ala)-di-trans,octa-cis-undecaprenyl diphosphate = [GlcNAc-(1-&gt;4)-Mur2Ac(oyl-L-Ala-gamma-D-Glu-L-Lys-D-Ala-D-Ala)](n+1)-di-trans,octa-cis-undecaprenyl diphosphate + di-trans,octa-cis-undecaprenyl diphosphate + H(+)</text>
        <dbReference type="Rhea" id="RHEA:23708"/>
        <dbReference type="Rhea" id="RHEA-COMP:9602"/>
        <dbReference type="Rhea" id="RHEA-COMP:9603"/>
        <dbReference type="ChEBI" id="CHEBI:15378"/>
        <dbReference type="ChEBI" id="CHEBI:58405"/>
        <dbReference type="ChEBI" id="CHEBI:60033"/>
        <dbReference type="ChEBI" id="CHEBI:78435"/>
        <dbReference type="EC" id="2.4.99.28"/>
    </reaction>
</comment>
<dbReference type="Proteomes" id="UP000255423">
    <property type="component" value="Unassembled WGS sequence"/>
</dbReference>
<keyword evidence="18" id="KW-0131">Cell cycle</keyword>
<reference evidence="18 19" key="1">
    <citation type="submission" date="2017-08" db="EMBL/GenBank/DDBJ databases">
        <authorList>
            <person name="de Groot N.N."/>
        </authorList>
    </citation>
    <scope>NUCLEOTIDE SEQUENCE [LARGE SCALE GENOMIC DNA]</scope>
    <source>
        <strain evidence="18 19">HM2</strain>
    </source>
</reference>
<dbReference type="Pfam" id="PF01098">
    <property type="entry name" value="FTSW_RODA_SPOVE"/>
    <property type="match status" value="1"/>
</dbReference>
<feature type="transmembrane region" description="Helical" evidence="16">
    <location>
        <begin position="38"/>
        <end position="57"/>
    </location>
</feature>
<feature type="transmembrane region" description="Helical" evidence="16">
    <location>
        <begin position="260"/>
        <end position="281"/>
    </location>
</feature>
<feature type="transmembrane region" description="Helical" evidence="16">
    <location>
        <begin position="151"/>
        <end position="167"/>
    </location>
</feature>
<comment type="subcellular location">
    <subcellularLocation>
        <location evidence="1">Membrane</location>
        <topology evidence="1">Multi-pass membrane protein</topology>
    </subcellularLocation>
</comment>
<organism evidence="18 19">
    <name type="scientific">Fibrobacter succinogenes</name>
    <name type="common">Bacteroides succinogenes</name>
    <dbReference type="NCBI Taxonomy" id="833"/>
    <lineage>
        <taxon>Bacteria</taxon>
        <taxon>Pseudomonadati</taxon>
        <taxon>Fibrobacterota</taxon>
        <taxon>Fibrobacteria</taxon>
        <taxon>Fibrobacterales</taxon>
        <taxon>Fibrobacteraceae</taxon>
        <taxon>Fibrobacter</taxon>
    </lineage>
</organism>
<keyword evidence="4 16" id="KW-0812">Transmembrane</keyword>
<dbReference type="GO" id="GO:0008360">
    <property type="term" value="P:regulation of cell shape"/>
    <property type="evidence" value="ECO:0007669"/>
    <property type="project" value="UniProtKB-KW"/>
</dbReference>
<evidence type="ECO:0000313" key="19">
    <source>
        <dbReference type="Proteomes" id="UP000255423"/>
    </source>
</evidence>
<proteinExistence type="inferred from homology"/>
<dbReference type="GO" id="GO:0005886">
    <property type="term" value="C:plasma membrane"/>
    <property type="evidence" value="ECO:0007669"/>
    <property type="project" value="TreeGrafter"/>
</dbReference>
<evidence type="ECO:0000256" key="11">
    <source>
        <dbReference type="ARBA" id="ARBA00038053"/>
    </source>
</evidence>
<evidence type="ECO:0000256" key="14">
    <source>
        <dbReference type="ARBA" id="ARBA00044770"/>
    </source>
</evidence>
<evidence type="ECO:0000256" key="6">
    <source>
        <dbReference type="ARBA" id="ARBA00022984"/>
    </source>
</evidence>
<evidence type="ECO:0000256" key="4">
    <source>
        <dbReference type="ARBA" id="ARBA00022692"/>
    </source>
</evidence>
<dbReference type="GO" id="GO:0032153">
    <property type="term" value="C:cell division site"/>
    <property type="evidence" value="ECO:0007669"/>
    <property type="project" value="TreeGrafter"/>
</dbReference>
<dbReference type="AlphaFoldDB" id="A0A380RX51"/>
<feature type="transmembrane region" description="Helical" evidence="16">
    <location>
        <begin position="293"/>
        <end position="317"/>
    </location>
</feature>